<feature type="transmembrane region" description="Helical" evidence="6">
    <location>
        <begin position="229"/>
        <end position="251"/>
    </location>
</feature>
<evidence type="ECO:0000256" key="2">
    <source>
        <dbReference type="ARBA" id="ARBA00022475"/>
    </source>
</evidence>
<dbReference type="InterPro" id="IPR052536">
    <property type="entry name" value="ABC-4_Integral_Memb_Prot"/>
</dbReference>
<feature type="transmembrane region" description="Helical" evidence="6">
    <location>
        <begin position="602"/>
        <end position="625"/>
    </location>
</feature>
<dbReference type="KEGG" id="smus:C7J88_08755"/>
<feature type="transmembrane region" description="Helical" evidence="6">
    <location>
        <begin position="571"/>
        <end position="590"/>
    </location>
</feature>
<protein>
    <submittedName>
        <fullName evidence="8 9">ABC transporter permease</fullName>
    </submittedName>
</protein>
<reference evidence="8" key="1">
    <citation type="journal article" date="2014" name="Int. J. Syst. Evol. Microbiol.">
        <title>Complete genome of a new Firmicutes species belonging to the dominant human colonic microbiota ('Ruminococcus bicirculans') reveals two chromosomes and a selective capacity to utilize plant glucans.</title>
        <authorList>
            <consortium name="NISC Comparative Sequencing Program"/>
            <person name="Wegmann U."/>
            <person name="Louis P."/>
            <person name="Goesmann A."/>
            <person name="Henrissat B."/>
            <person name="Duncan S.H."/>
            <person name="Flint H.J."/>
        </authorList>
    </citation>
    <scope>NUCLEOTIDE SEQUENCE</scope>
    <source>
        <strain evidence="8">CCM 4175</strain>
    </source>
</reference>
<dbReference type="GO" id="GO:0005886">
    <property type="term" value="C:plasma membrane"/>
    <property type="evidence" value="ECO:0007669"/>
    <property type="project" value="UniProtKB-SubCell"/>
</dbReference>
<reference evidence="8" key="4">
    <citation type="submission" date="2024-05" db="EMBL/GenBank/DDBJ databases">
        <authorList>
            <person name="Sun Q."/>
            <person name="Sedlacek I."/>
        </authorList>
    </citation>
    <scope>NUCLEOTIDE SEQUENCE</scope>
    <source>
        <strain evidence="8">CCM 4175</strain>
    </source>
</reference>
<dbReference type="AlphaFoldDB" id="A0A240BWG9"/>
<dbReference type="PIRSF" id="PIRSF018968">
    <property type="entry name" value="ABC_permease_BceB"/>
    <property type="match status" value="1"/>
</dbReference>
<dbReference type="RefSeq" id="WP_095115440.1">
    <property type="nucleotide sequence ID" value="NZ_BMCB01000003.1"/>
</dbReference>
<feature type="transmembrane region" description="Helical" evidence="6">
    <location>
        <begin position="20"/>
        <end position="40"/>
    </location>
</feature>
<name>A0A240BWG9_9STAP</name>
<dbReference type="Proteomes" id="UP000652995">
    <property type="component" value="Unassembled WGS sequence"/>
</dbReference>
<evidence type="ECO:0000256" key="4">
    <source>
        <dbReference type="ARBA" id="ARBA00022989"/>
    </source>
</evidence>
<proteinExistence type="inferred from homology"/>
<dbReference type="EMBL" id="LT906464">
    <property type="protein sequence ID" value="SNV99692.1"/>
    <property type="molecule type" value="Genomic_DNA"/>
</dbReference>
<evidence type="ECO:0000256" key="1">
    <source>
        <dbReference type="ARBA" id="ARBA00004651"/>
    </source>
</evidence>
<feature type="transmembrane region" description="Helical" evidence="6">
    <location>
        <begin position="289"/>
        <end position="311"/>
    </location>
</feature>
<dbReference type="GO" id="GO:0055085">
    <property type="term" value="P:transmembrane transport"/>
    <property type="evidence" value="ECO:0007669"/>
    <property type="project" value="UniProtKB-UniRule"/>
</dbReference>
<evidence type="ECO:0000313" key="8">
    <source>
        <dbReference type="EMBL" id="GGA84864.1"/>
    </source>
</evidence>
<keyword evidence="3 6" id="KW-0812">Transmembrane</keyword>
<reference evidence="9 10" key="2">
    <citation type="submission" date="2017-06" db="EMBL/GenBank/DDBJ databases">
        <authorList>
            <consortium name="Pathogen Informatics"/>
        </authorList>
    </citation>
    <scope>NUCLEOTIDE SEQUENCE [LARGE SCALE GENOMIC DNA]</scope>
    <source>
        <strain evidence="9 10">NCTC13833</strain>
    </source>
</reference>
<feature type="transmembrane region" description="Helical" evidence="6">
    <location>
        <begin position="197"/>
        <end position="217"/>
    </location>
</feature>
<evidence type="ECO:0000256" key="6">
    <source>
        <dbReference type="PIRNR" id="PIRNR018968"/>
    </source>
</evidence>
<feature type="transmembrane region" description="Helical" evidence="6">
    <location>
        <begin position="153"/>
        <end position="176"/>
    </location>
</feature>
<feature type="domain" description="ABC3 transporter permease C-terminal" evidence="7">
    <location>
        <begin position="64"/>
        <end position="179"/>
    </location>
</feature>
<evidence type="ECO:0000259" key="7">
    <source>
        <dbReference type="Pfam" id="PF02687"/>
    </source>
</evidence>
<reference evidence="11" key="3">
    <citation type="journal article" date="2019" name="Int. J. Syst. Evol. Microbiol.">
        <title>The Global Catalogue of Microorganisms (GCM) 10K type strain sequencing project: providing services to taxonomists for standard genome sequencing and annotation.</title>
        <authorList>
            <consortium name="The Broad Institute Genomics Platform"/>
            <consortium name="The Broad Institute Genome Sequencing Center for Infectious Disease"/>
            <person name="Wu L."/>
            <person name="Ma J."/>
        </authorList>
    </citation>
    <scope>NUCLEOTIDE SEQUENCE [LARGE SCALE GENOMIC DNA]</scope>
    <source>
        <strain evidence="11">CCM 4175</strain>
    </source>
</reference>
<dbReference type="PANTHER" id="PTHR46795">
    <property type="entry name" value="ABC TRANSPORTER PERMEASE-RELATED-RELATED"/>
    <property type="match status" value="1"/>
</dbReference>
<accession>A0A240BWG9</accession>
<dbReference type="InterPro" id="IPR003838">
    <property type="entry name" value="ABC3_permease_C"/>
</dbReference>
<evidence type="ECO:0000313" key="9">
    <source>
        <dbReference type="EMBL" id="SNV99692.1"/>
    </source>
</evidence>
<dbReference type="Proteomes" id="UP000243706">
    <property type="component" value="Chromosome 1"/>
</dbReference>
<feature type="transmembrane region" description="Helical" evidence="6">
    <location>
        <begin position="109"/>
        <end position="133"/>
    </location>
</feature>
<keyword evidence="6" id="KW-0813">Transport</keyword>
<organism evidence="9 10">
    <name type="scientific">Staphylococcus muscae</name>
    <dbReference type="NCBI Taxonomy" id="1294"/>
    <lineage>
        <taxon>Bacteria</taxon>
        <taxon>Bacillati</taxon>
        <taxon>Bacillota</taxon>
        <taxon>Bacilli</taxon>
        <taxon>Bacillales</taxon>
        <taxon>Staphylococcaceae</taxon>
        <taxon>Staphylococcus</taxon>
    </lineage>
</organism>
<keyword evidence="2 6" id="KW-1003">Cell membrane</keyword>
<keyword evidence="11" id="KW-1185">Reference proteome</keyword>
<dbReference type="Pfam" id="PF02687">
    <property type="entry name" value="FtsX"/>
    <property type="match status" value="1"/>
</dbReference>
<dbReference type="InterPro" id="IPR027022">
    <property type="entry name" value="ABC_permease_BceB-typ"/>
</dbReference>
<keyword evidence="4 6" id="KW-1133">Transmembrane helix</keyword>
<gene>
    <name evidence="8" type="ORF">GCM10007183_06330</name>
    <name evidence="9" type="ORF">SAMEA4412661_00322</name>
</gene>
<dbReference type="OrthoDB" id="1705903at2"/>
<feature type="transmembrane region" description="Helical" evidence="6">
    <location>
        <begin position="52"/>
        <end position="75"/>
    </location>
</feature>
<evidence type="ECO:0000256" key="5">
    <source>
        <dbReference type="ARBA" id="ARBA00023136"/>
    </source>
</evidence>
<evidence type="ECO:0000313" key="11">
    <source>
        <dbReference type="Proteomes" id="UP000652995"/>
    </source>
</evidence>
<evidence type="ECO:0000313" key="10">
    <source>
        <dbReference type="Proteomes" id="UP000243706"/>
    </source>
</evidence>
<comment type="subcellular location">
    <subcellularLocation>
        <location evidence="1 6">Cell membrane</location>
        <topology evidence="1 6">Multi-pass membrane protein</topology>
    </subcellularLocation>
</comment>
<comment type="similarity">
    <text evidence="6">Belongs to the ABC-4 integral membrane protein family.</text>
</comment>
<keyword evidence="5 6" id="KW-0472">Membrane</keyword>
<evidence type="ECO:0000256" key="3">
    <source>
        <dbReference type="ARBA" id="ARBA00022692"/>
    </source>
</evidence>
<feature type="transmembrane region" description="Helical" evidence="6">
    <location>
        <begin position="510"/>
        <end position="537"/>
    </location>
</feature>
<dbReference type="EMBL" id="BMCB01000003">
    <property type="protein sequence ID" value="GGA84864.1"/>
    <property type="molecule type" value="Genomic_DNA"/>
</dbReference>
<dbReference type="PANTHER" id="PTHR46795:SF3">
    <property type="entry name" value="ABC TRANSPORTER PERMEASE"/>
    <property type="match status" value="1"/>
</dbReference>
<sequence>MSFNQIIFKNLAQNLRHYAIYLLSLIISISMYFSFVTLKYTDEVTASDGTAMLAKAASIGEKFLFIIILFFLMYANRLFIKKRAKSFALFQLIGLSRKDLMRMLGIEQLAIFVSTTFVSIIIGIFGSRLLQLVVKKFMHIPINIKMGIQSEAVVVTLVLVISAWMLIMVQSFTFIRRRSIVQLMSDVQKSEATTLRITLWEVIFGMLGIGMIGYGYYLSTVMFETEYLIGAIFFVALGILFLTVIGAYFFFRSFVSLVFKTLKKLKKGNVTVTDVVFTSSIMHRMKKNAFSLTLIGIISAITITVLSFAALGQSSVQKNVNLTSPYEYTYFDTNSAEKFEDALKEKNIPYKKYTQHLIEMPIKGKGHKLGEYFDVTPLMRDSELEEIDVAPGEVQFVNMFSITQKAVKVEEGNQVVLGKGDHQQTLKVSKMTSQNYIANELLFGSAVAVVNEETFKQLEPANANNKKMPKRMQIGFELKQDKDKHLANELNGQFNKTNPTPRSAIEKESLAFTGMFIFVSSFLGIVFLIAAGCIIYIKQMDETDDEMHNYQILRKIGYTHQDMTKGLALKILFNFGLPLIIGLCHAYFATKAFNVLADSPNLVPAFIMMVIYSAIYAVFAIIAFIHAKRTIKFTI</sequence>